<evidence type="ECO:0000313" key="2">
    <source>
        <dbReference type="Proteomes" id="UP001417504"/>
    </source>
</evidence>
<organism evidence="1 2">
    <name type="scientific">Stephania japonica</name>
    <dbReference type="NCBI Taxonomy" id="461633"/>
    <lineage>
        <taxon>Eukaryota</taxon>
        <taxon>Viridiplantae</taxon>
        <taxon>Streptophyta</taxon>
        <taxon>Embryophyta</taxon>
        <taxon>Tracheophyta</taxon>
        <taxon>Spermatophyta</taxon>
        <taxon>Magnoliopsida</taxon>
        <taxon>Ranunculales</taxon>
        <taxon>Menispermaceae</taxon>
        <taxon>Menispermoideae</taxon>
        <taxon>Cissampelideae</taxon>
        <taxon>Stephania</taxon>
    </lineage>
</organism>
<sequence>MIIGTSLNIHPKEATPLTVFQTPQTELHYHSHQLQLQLKEPTHDVDHSYPYDDRSASWNANLMQAPSSVMSLYQ</sequence>
<dbReference type="AlphaFoldDB" id="A0AAP0EBC2"/>
<comment type="caution">
    <text evidence="1">The sequence shown here is derived from an EMBL/GenBank/DDBJ whole genome shotgun (WGS) entry which is preliminary data.</text>
</comment>
<dbReference type="Proteomes" id="UP001417504">
    <property type="component" value="Unassembled WGS sequence"/>
</dbReference>
<dbReference type="EMBL" id="JBBNAE010000011">
    <property type="protein sequence ID" value="KAK9085988.1"/>
    <property type="molecule type" value="Genomic_DNA"/>
</dbReference>
<gene>
    <name evidence="1" type="ORF">Sjap_026399</name>
</gene>
<name>A0AAP0EBC2_9MAGN</name>
<accession>A0AAP0EBC2</accession>
<keyword evidence="2" id="KW-1185">Reference proteome</keyword>
<reference evidence="1 2" key="1">
    <citation type="submission" date="2024-01" db="EMBL/GenBank/DDBJ databases">
        <title>Genome assemblies of Stephania.</title>
        <authorList>
            <person name="Yang L."/>
        </authorList>
    </citation>
    <scope>NUCLEOTIDE SEQUENCE [LARGE SCALE GENOMIC DNA]</scope>
    <source>
        <strain evidence="1">QJT</strain>
        <tissue evidence="1">Leaf</tissue>
    </source>
</reference>
<protein>
    <submittedName>
        <fullName evidence="1">Uncharacterized protein</fullName>
    </submittedName>
</protein>
<evidence type="ECO:0000313" key="1">
    <source>
        <dbReference type="EMBL" id="KAK9085988.1"/>
    </source>
</evidence>
<proteinExistence type="predicted"/>